<feature type="region of interest" description="Disordered" evidence="1">
    <location>
        <begin position="166"/>
        <end position="197"/>
    </location>
</feature>
<feature type="region of interest" description="Disordered" evidence="1">
    <location>
        <begin position="1"/>
        <end position="20"/>
    </location>
</feature>
<dbReference type="InterPro" id="IPR013783">
    <property type="entry name" value="Ig-like_fold"/>
</dbReference>
<reference evidence="3 4" key="1">
    <citation type="journal article" date="2013" name="Genome Biol.">
        <title>Genome of Acanthamoeba castellanii highlights extensive lateral gene transfer and early evolution of tyrosine kinase signaling.</title>
        <authorList>
            <person name="Clarke M."/>
            <person name="Lohan A.J."/>
            <person name="Liu B."/>
            <person name="Lagkouvardos I."/>
            <person name="Roy S."/>
            <person name="Zafar N."/>
            <person name="Bertelli C."/>
            <person name="Schilde C."/>
            <person name="Kianianmomeni A."/>
            <person name="Burglin T.R."/>
            <person name="Frech C."/>
            <person name="Turcotte B."/>
            <person name="Kopec K.O."/>
            <person name="Synnott J.M."/>
            <person name="Choo C."/>
            <person name="Paponov I."/>
            <person name="Finkler A."/>
            <person name="Soon Heng Tan C."/>
            <person name="Hutchins A.P."/>
            <person name="Weinmeier T."/>
            <person name="Rattei T."/>
            <person name="Chu J.S."/>
            <person name="Gimenez G."/>
            <person name="Irimia M."/>
            <person name="Rigden D.J."/>
            <person name="Fitzpatrick D.A."/>
            <person name="Lorenzo-Morales J."/>
            <person name="Bateman A."/>
            <person name="Chiu C.H."/>
            <person name="Tang P."/>
            <person name="Hegemann P."/>
            <person name="Fromm H."/>
            <person name="Raoult D."/>
            <person name="Greub G."/>
            <person name="Miranda-Saavedra D."/>
            <person name="Chen N."/>
            <person name="Nash P."/>
            <person name="Ginger M.L."/>
            <person name="Horn M."/>
            <person name="Schaap P."/>
            <person name="Caler L."/>
            <person name="Loftus B."/>
        </authorList>
    </citation>
    <scope>NUCLEOTIDE SEQUENCE [LARGE SCALE GENOMIC DNA]</scope>
    <source>
        <strain evidence="3 4">Neff</strain>
    </source>
</reference>
<dbReference type="InterPro" id="IPR014729">
    <property type="entry name" value="Rossmann-like_a/b/a_fold"/>
</dbReference>
<proteinExistence type="predicted"/>
<protein>
    <recommendedName>
        <fullName evidence="2">DUF218 domain-containing protein</fullName>
    </recommendedName>
</protein>
<dbReference type="Proteomes" id="UP000011083">
    <property type="component" value="Unassembled WGS sequence"/>
</dbReference>
<dbReference type="CDD" id="cd06259">
    <property type="entry name" value="YdcF-like"/>
    <property type="match status" value="1"/>
</dbReference>
<dbReference type="PANTHER" id="PTHR30336">
    <property type="entry name" value="INNER MEMBRANE PROTEIN, PROBABLE PERMEASE"/>
    <property type="match status" value="1"/>
</dbReference>
<dbReference type="InterPro" id="IPR051599">
    <property type="entry name" value="Cell_Envelope_Assoc"/>
</dbReference>
<accession>L8GGU3</accession>
<name>L8GGU3_ACACF</name>
<dbReference type="VEuPathDB" id="AmoebaDB:ACA1_025720"/>
<dbReference type="EMBL" id="KB008134">
    <property type="protein sequence ID" value="ELR12054.1"/>
    <property type="molecule type" value="Genomic_DNA"/>
</dbReference>
<dbReference type="KEGG" id="acan:ACA1_025720"/>
<dbReference type="Gene3D" id="2.60.40.10">
    <property type="entry name" value="Immunoglobulins"/>
    <property type="match status" value="1"/>
</dbReference>
<evidence type="ECO:0000313" key="4">
    <source>
        <dbReference type="Proteomes" id="UP000011083"/>
    </source>
</evidence>
<dbReference type="InterPro" id="IPR013784">
    <property type="entry name" value="Carb-bd-like_fold"/>
</dbReference>
<organism evidence="3 4">
    <name type="scientific">Acanthamoeba castellanii (strain ATCC 30010 / Neff)</name>
    <dbReference type="NCBI Taxonomy" id="1257118"/>
    <lineage>
        <taxon>Eukaryota</taxon>
        <taxon>Amoebozoa</taxon>
        <taxon>Discosea</taxon>
        <taxon>Longamoebia</taxon>
        <taxon>Centramoebida</taxon>
        <taxon>Acanthamoebidae</taxon>
        <taxon>Acanthamoeba</taxon>
    </lineage>
</organism>
<dbReference type="PANTHER" id="PTHR30336:SF20">
    <property type="entry name" value="DUF218 DOMAIN-CONTAINING PROTEIN"/>
    <property type="match status" value="1"/>
</dbReference>
<dbReference type="RefSeq" id="XP_004334067.1">
    <property type="nucleotide sequence ID" value="XM_004334019.1"/>
</dbReference>
<sequence>MTKRRGQGSRCASDSTEWGGAWDSSKGWPLHYHHGNGGGWQTRIPLDLIHAYHSASESGSPPLEFKFALVNGPGDVWEGGPNRVLSADAVSAIEKAEASGECTVMKLAWEEPDRVLLTTVRPTPRGRTAVVVLGKKLLPDGQPTPDLVSRMKKAAAIYRVERLQRTTRTRNAATTDDDDGEAKSEGKGKGNAENDEYGDSDDVVVIVTGGATVTDKNTESVVMKRLLVELGVPAEHVVEEPMAMTTVDNVVYVYEIVESLGIERIMVVTAAYHLDRARALFLYMRHLGPPYHLLMSFEGHAAPLPPAALAREHDVESRVLRNLGAHLAAYVPSLASSFTPLPHREQQP</sequence>
<dbReference type="Gene3D" id="3.40.50.620">
    <property type="entry name" value="HUPs"/>
    <property type="match status" value="1"/>
</dbReference>
<dbReference type="AlphaFoldDB" id="L8GGU3"/>
<dbReference type="GO" id="GO:0005886">
    <property type="term" value="C:plasma membrane"/>
    <property type="evidence" value="ECO:0007669"/>
    <property type="project" value="TreeGrafter"/>
</dbReference>
<evidence type="ECO:0000259" key="2">
    <source>
        <dbReference type="Pfam" id="PF02698"/>
    </source>
</evidence>
<evidence type="ECO:0000256" key="1">
    <source>
        <dbReference type="SAM" id="MobiDB-lite"/>
    </source>
</evidence>
<dbReference type="SUPFAM" id="SSF49452">
    <property type="entry name" value="Starch-binding domain-like"/>
    <property type="match status" value="1"/>
</dbReference>
<dbReference type="GeneID" id="14912534"/>
<evidence type="ECO:0000313" key="3">
    <source>
        <dbReference type="EMBL" id="ELR12054.1"/>
    </source>
</evidence>
<gene>
    <name evidence="3" type="ORF">ACA1_025720</name>
</gene>
<feature type="compositionally biased region" description="Basic and acidic residues" evidence="1">
    <location>
        <begin position="181"/>
        <end position="192"/>
    </location>
</feature>
<keyword evidence="4" id="KW-1185">Reference proteome</keyword>
<feature type="domain" description="DUF218" evidence="2">
    <location>
        <begin position="204"/>
        <end position="284"/>
    </location>
</feature>
<dbReference type="InterPro" id="IPR003848">
    <property type="entry name" value="DUF218"/>
</dbReference>
<dbReference type="Pfam" id="PF02698">
    <property type="entry name" value="DUF218"/>
    <property type="match status" value="1"/>
</dbReference>
<dbReference type="GO" id="GO:0030246">
    <property type="term" value="F:carbohydrate binding"/>
    <property type="evidence" value="ECO:0007669"/>
    <property type="project" value="InterPro"/>
</dbReference>